<dbReference type="Gene3D" id="3.40.50.980">
    <property type="match status" value="8"/>
</dbReference>
<evidence type="ECO:0000256" key="1">
    <source>
        <dbReference type="ARBA" id="ARBA00001957"/>
    </source>
</evidence>
<dbReference type="FunFam" id="2.30.38.10:FF:000001">
    <property type="entry name" value="Non-ribosomal peptide synthetase PvdI"/>
    <property type="match status" value="5"/>
</dbReference>
<dbReference type="Gene3D" id="1.10.1200.10">
    <property type="entry name" value="ACP-like"/>
    <property type="match status" value="5"/>
</dbReference>
<dbReference type="Pfam" id="PF13193">
    <property type="entry name" value="AMP-binding_C"/>
    <property type="match status" value="4"/>
</dbReference>
<keyword evidence="7" id="KW-1185">Reference proteome</keyword>
<dbReference type="SUPFAM" id="SSF56801">
    <property type="entry name" value="Acetyl-CoA synthetase-like"/>
    <property type="match status" value="5"/>
</dbReference>
<evidence type="ECO:0000259" key="5">
    <source>
        <dbReference type="PROSITE" id="PS50075"/>
    </source>
</evidence>
<dbReference type="CDD" id="cd19531">
    <property type="entry name" value="LCL_NRPS-like"/>
    <property type="match status" value="3"/>
</dbReference>
<feature type="domain" description="Carrier" evidence="5">
    <location>
        <begin position="843"/>
        <end position="918"/>
    </location>
</feature>
<dbReference type="NCBIfam" id="TIGR01733">
    <property type="entry name" value="AA-adenyl-dom"/>
    <property type="match status" value="5"/>
</dbReference>
<dbReference type="FunFam" id="1.10.1200.10:FF:000005">
    <property type="entry name" value="Nonribosomal peptide synthetase 1"/>
    <property type="match status" value="2"/>
</dbReference>
<dbReference type="InterPro" id="IPR010071">
    <property type="entry name" value="AA_adenyl_dom"/>
</dbReference>
<reference evidence="6 7" key="1">
    <citation type="submission" date="2018-05" db="EMBL/GenBank/DDBJ databases">
        <title>Chitinophaga sp. K3CV102501T nov., isolated from isolated from a monsoon evergreen broad-leaved forest soil.</title>
        <authorList>
            <person name="Lv Y."/>
        </authorList>
    </citation>
    <scope>NUCLEOTIDE SEQUENCE [LARGE SCALE GENOMIC DNA]</scope>
    <source>
        <strain evidence="6 7">GDMCC 1.1325</strain>
    </source>
</reference>
<dbReference type="InterPro" id="IPR042099">
    <property type="entry name" value="ANL_N_sf"/>
</dbReference>
<dbReference type="InterPro" id="IPR009081">
    <property type="entry name" value="PP-bd_ACP"/>
</dbReference>
<feature type="domain" description="Carrier" evidence="5">
    <location>
        <begin position="5039"/>
        <end position="5114"/>
    </location>
</feature>
<dbReference type="OrthoDB" id="9765680at2"/>
<dbReference type="EMBL" id="QFFJ01000002">
    <property type="protein sequence ID" value="RBL90351.1"/>
    <property type="molecule type" value="Genomic_DNA"/>
</dbReference>
<dbReference type="InterPro" id="IPR001242">
    <property type="entry name" value="Condensation_dom"/>
</dbReference>
<dbReference type="Gene3D" id="3.30.300.30">
    <property type="match status" value="5"/>
</dbReference>
<dbReference type="GO" id="GO:0003824">
    <property type="term" value="F:catalytic activity"/>
    <property type="evidence" value="ECO:0007669"/>
    <property type="project" value="InterPro"/>
</dbReference>
<protein>
    <recommendedName>
        <fullName evidence="5">Carrier domain-containing protein</fullName>
    </recommendedName>
</protein>
<dbReference type="Pfam" id="PF00668">
    <property type="entry name" value="Condensation"/>
    <property type="match status" value="5"/>
</dbReference>
<dbReference type="InterPro" id="IPR000873">
    <property type="entry name" value="AMP-dep_synth/lig_dom"/>
</dbReference>
<dbReference type="SUPFAM" id="SSF52777">
    <property type="entry name" value="CoA-dependent acyltransferases"/>
    <property type="match status" value="9"/>
</dbReference>
<dbReference type="InterPro" id="IPR036736">
    <property type="entry name" value="ACP-like_sf"/>
</dbReference>
<evidence type="ECO:0000313" key="7">
    <source>
        <dbReference type="Proteomes" id="UP000253410"/>
    </source>
</evidence>
<comment type="caution">
    <text evidence="6">The sequence shown here is derived from an EMBL/GenBank/DDBJ whole genome shotgun (WGS) entry which is preliminary data.</text>
</comment>
<dbReference type="GO" id="GO:0031177">
    <property type="term" value="F:phosphopantetheine binding"/>
    <property type="evidence" value="ECO:0007669"/>
    <property type="project" value="TreeGrafter"/>
</dbReference>
<accession>A0A365XWI0</accession>
<dbReference type="Pfam" id="PF00550">
    <property type="entry name" value="PP-binding"/>
    <property type="match status" value="5"/>
</dbReference>
<sequence>MIINTMKEFLSILRKHNIHLKLEEGGLSVNYPDGEVNETLLNEVRIRETALINYLSSLNDDVYLNIPGTREQLNKESLINHKAYWLKQFEGELPVLELPVDKVRPAIKTHHGGTIHRVISPAISSRIKAVCKQQDTTLLIGLLAVINTLLHRYTNQEDIIIGIPAAGSEHIDVAEQIGLYLNILALRTQFTGDDTYKQLLANVRRITSAAYEHQVYPFNELVDALNIKPDMSRNALFDVMVTLRHATAGNSNKEEISDNVKINGLKEENRNYRFDLTFNFIETEETLEVCIEYNSDIYVRETIVRLSDHLEQLLEAIVTNPSKPIRQLNYLSAAEQYQLSVVFNDTATCPQDKTVIALFEEQVERIPGNTAVVFEGKILTYSELNASANQLAAYLKNHYNIQPDDLIGIKLKRSEWMIISIIGVLKSGGAYVPIDWEYPKERIDYMLEDSSCKVLIDEEELMEFFREAHDYSKENSASQYKPDDLAYVIYTSGSTGFPKGCAITNNNLSNYIQWANSYYFKASHKANFGLFTSFSFDLTVTSIFCPLTGGGELFVYGQHTEITTILSHIFSGESAINCIKLTPSHINLLKYANLHSSAVLCAIVGGEEVTAEQVSILKRIHPFIRIYNEYGPTETTVGCIVKELEENVPILIGKPISQTSIWILDKSYELCPIGIPGEIYIGGSGVARGYHNRPALTAEKFVANPFKEGERMYKTGDVGQWLPDGDIKFGGRKDDQVKIRGHRIELGEIESTLQGHPEISAATVLVRHNTENEKELLAYVVCRKGLNVTDIRKYLSEQLPAYMLPGRYIELAELPLTTNGKIDKKRLPDIAGTGLETGVTYVAPRNETEERLVTIWQEVLDEERIGVKDNFFDRGGHSLNVTRLTSLIYKTFEVRIGFDELFETVILEDQALLISEARKTPFVAISPVVQQDHYALSSSQQRLWVVSQLKDGSIAYNISAAYRLEGALDDAAFVKAFNTLVERHEMLRTIFKEDEQGEVKQFILSSKEAGAGLIYHDLRHKTDPETTANEWVQSMFVEPFDLATGPLIRAGLYQVGDNKWIFTYTIHHIISDGWSAEILVKELFTLYNAYGEGRENPLAPLRIQYKDYAAWQQEQLKGESYKAHKTYWLKQFEGDLPVLELPGDKIRPAIKTYNGETVYRIIDPEISGQIKVLCEEQGATLFMGLLAAINILLYRYTNQCDIILGIPIAGREHVDVEGQIGLYLNTLGLRTKFKGEDSYRHLLANVKETNLGAYEHQMYPFDELLDALRLRWDTSRSALFDVMVILQHPITGNSNDDRTSGGIKTTRLRGGESRSSKFDLTFDFVETGEALEVSIAYNSDIYVKETIIRMANHLEQLLRVIGKQPSIPVQQLIYLSAAEQHQLLISFNDTAKIYPQEKTLVTLFEEQVYKNPDTVALVAGGNTFTYKTLNERSNQLGHYLRDRYKIKTGDLAGIRLERNEWMIIAILGILKAGGAYVPIDPEYPQERIDYILEDSKCKVVIDAEELNKFSKEENRYHNGDLTSVIKPDDLVYVIYTSGSTGKPKGVMIEHRNVTSFLENFSSKFFLQPGMVFGATTNYTFDISVLELLGTLICGQQLFLLEGTDPLEILRDITDHNINALQLTPSRLNQLLETGSDSINTLKQLKVLLVGGEPLTQRNYERLKRLTTTHVINVYGPTETTIWSSCSALHTSTSLSIGTPLLNENIFITDHQHQLCPIGVVGEICIAGDGLSRGYFNKPELTSEKFVANPFKPGERMYKTGDLGKWLPDGSIEFIGRKDNQVKVRGHRIELGEIENALQSHEGIDGAVVVAKSDQNGDKELIAYLVCKDVLNIPDLRSHLSKSLPAYMLPGHYVALAALPLTVSGKVDRKRLPDHEGSSISTGIAYVAPRNETEEKLVSIWQEILGREIISIKDDFINLGGHSIMATRLVSKIYKTFEVSIGLSTLFTTLVLEDQARLILQTRKTSFMAIPAIAGKPHYALSFSQRRLWVISQFPEGSIAYNMQAAYVLEGPLDRDALAASFNTLITRHESLRTTFREDEQGDIKQFIHSPQETGFKLIYHDIRNEHEPEVVVKERVHSVFTKLFDFTACPLIRAELYQLGDNKWILAYVIHHIISDAWSMDIFTNELFRLYDAYSGGEVNPLAPLHIQYKDYAAWQQEQLKGESLEDHKTYWLKQFEGELPVLELPCDQVRPAIKTYNGAIIEKPVNHRLSDGMKLLIKDQGCTLFMGLMAVTNVLFYRYTHQEDIIIGTPVMGRDHIDLEDQIGFYVNTLALRIQFSGKNSYRELLENVKKVSLGAYEHQIYPFDKLVDELHLQRDISRNPLFDVQVLVQNAETNPVITNQYPVELIINEYKEVSNTGSVFDLVINFIEKKEGLYINIVYNTDVYNEGNITQLVDHLIQLMEAIVESPDKAISQLDFLTENDKAQLLTVFNDTAVAYPDKTLVDLFEEQVVKTPDNVAVVCGAKTLTYRELNEKSNRLANYLRKTYDIRQDELIGIMLERSEQSLIAIMGILKSGAAYVPIDPELPKARKSLIINDTGIQILITQTEYLFDLDYYRGGVFGIDTQLDILDNTANPVGVTISPERLAYVIYTSGSSGDPKGVMIEHGAVINSVQSLRTIFEMKEGERSLQFSSFSFDVSVFEVFTVIISGASLYIISEEEKKSPFLLEQYIINNRIDVASIPPAYLRLLEIKKINTLKRLITGGESVTPEIVRSFCSYGTYYNAYGPTESCIGVAIFKIDKGEDLQKSSVPIGKPISNMQLYIVDDYMNIVPTGVTGEICISGAGLARGYLNNPELTAEKFVPHPFKVGEKLYKTGDLGKWLKDGNIEFAGRKDDQVKVRGYRIELGEVVRALQSYEVIDAAVVILRPNKHGEQELVAYLISKVALNVPDMQAYLNDILPAYMLPSHFVQLDQFPITSTDKIDKRKLPDPEVAGLPTGVEYLAPSNETGWKMAKIWEEILGKEKVGLRNSFFDLGGDSIKILRMTTALRKELNLDIPITDIYKYNTIESILSHVVQHKDEIDGRNSRMREEESIVKASISELKERILSSGNLPDKENVEDIYPMSDIEKGMIYESLLNERNDIYHQQMVERKVLVNFEIERFKQAVVLLTDKHSILRTSFNVDDYETEVQIVHKKIAVSVQYKDLADVTREKQETVIRDFMETEKVNHFRFSVAPLWRINVFNLGADEIVFVIQMHHAIIDGWSDVSFRAELYDLYLKLGNDPSYEPVKLKSSYKDFIIQHELDKKDELIKQFWREELSDYTRLDIFASGEESKHYTQSLDRDQLKRLEKTAADLNTTVRIVSLSAYLYMLKVFTHDDEIVTGLVTNTRPDCEDSDRILGCFLNTVPLKMGIDVDEPCADFIVRVHNKLIELKNYERLSTFEISQIHKQESYSGNPFFDMIFNYVDYHIGKSTTKDEQFSQKEAILPSFNIDSIGRTNTYFDFSVNVTDGNFFIEISLSRQLKSGFSPERIAALYFRILNYIIHSGKQAINNLELLNETERQLLVSFNNTEMAYRPEKTVVALFEEQAALTPDNIALVFEDNTFTYQELNAQSNQLARYLRQHYNIQADDLIGIKSDRNEWMVIAMLGILKSGGAYVPVDTEYPQERIDYIIADSKCKLVIDEVELIRFQAERSDYDATKLVSINKPTDLAYVIYTSGSTGNPKGVMIEHRNVAAFIAWCKEEFHHSDFDVVFGVTSICFDLSVFEIFYPLSIGKKLRLLTNGLSIPQYLATTENVLINTVPSVVGSLLREQVDLSAVKVLNMAGEPIPHGYLTQLDSENIEIRNLYGPSEDTTYSTIYRIKDSAVVLIGRPVANTGIYILNEWQQQLPVGVIGEICITGAGLARGYLNKPALTAERFVTNPFVEGERMYKTGDLGRWLPDGNIELTGRKDNQVKIRGYRVELGEIEHVLQGHPDINAAVVVLRAAKQEGKELVAYIASQASLNTFNIRTWLSKTLPAYMLPAHYVQLDELPLLPNGKVDKRNLPDPAALGLETGIAYVSPRNEIEEKLVLIWQKLLNKDSIGVMDNFFNLGGHSLIATRLVSQLHRAFDIDISLKEIFGGLVLEDQARLIAHARKTPFNAITPVVQQLHYPLSPSQLRLLAISQFQEGNIAYNMPVAYMLEGTLDRVALADSFNALIARHEILRTVFREDEQGEVKQFILSPEEAGIGLSYQDVRHEKEPEIVVKELAQSVFLEPFDLAAGPLIRAGLYQVADTRWVFIYVVHHIISDDWSMGILHKEMFALYDARIRGKEATLFPLRIQYKDYVAWQQGQLSGDSLAAHRAYWLKQFEGELPVLALQPDKIRPAIKTYSGDVVNRIINPELCAKVKALNEEQDATLFMGLLAVVNTLLYRYTGQEDIIFGIPIAGREHADLEGQVGLYLNTLALRMQFDGENSFKQLLTNVKEVTLGAYEHQVYPFNELVDALDLQWEMSRNALFDVMVVLQNATQNSNEEQTAGEIKVSRFDVGESRRSKFDLIFEFVEIGDALKVSIGYNSNVYTRETILRLSDHLEYLLESITSQPLIPVRQLAYLSLAGQQQLLVSFNDTAVAYPREKTVVSLFEEQVKKTPGKIALVFEETTLTYKELNERANQLAAYLRNHYKIQQDDLVAIKLDRSEWMIISILGVLKSGAAYVPIEPEYPQDRIDYMLSDSQCSVLIDEPELAVFRKESENYAGIQLHSINLPDDLIYVMYTSGSTGKPKGVMVTHRNVVRLTKMPDYISLTGNEVLLSTGAFSFDATTFEYWSMLLNGGTLILCRKEVLLDEGSLAEEILKRGVDTMWFTAGWLNQLVDRNISLFSGLKTILAGGEKLSAFHINVLRHQYPDVRIVNGYGPTENTTFSLTYQINGASESIPVGKPINNSTAYIIDSGQQLCGIGVVGEICVGGDGLARGYLNNPDLTAEKFVYHPFREGERIYKTGDLGRWLPDGNIEYLGRKDDQVKIRGFRIELGEIEHALQDHPVIDAAIVILKSNILVAYIVSHEPLNISIIRAHLSKTLPAYMLPADYVQLDELPLTSNGKVDKKSLPDPAGLHMETGVAYVAPRNETEEKLVLIWQTLLGKNKIGIMDNFFESGGNSLKAMALSASIHQAFNVKLKLIDMFSAGTIENISKDIIRELWIRKSKEQDGDHLLSDQHFIL</sequence>
<dbReference type="SUPFAM" id="SSF47336">
    <property type="entry name" value="ACP-like"/>
    <property type="match status" value="5"/>
</dbReference>
<dbReference type="CDD" id="cd12117">
    <property type="entry name" value="A_NRPS_Srf_like"/>
    <property type="match status" value="1"/>
</dbReference>
<evidence type="ECO:0000256" key="3">
    <source>
        <dbReference type="ARBA" id="ARBA00022450"/>
    </source>
</evidence>
<dbReference type="InterPro" id="IPR045851">
    <property type="entry name" value="AMP-bd_C_sf"/>
</dbReference>
<feature type="domain" description="Carrier" evidence="5">
    <location>
        <begin position="4000"/>
        <end position="4075"/>
    </location>
</feature>
<evidence type="ECO:0000256" key="2">
    <source>
        <dbReference type="ARBA" id="ARBA00006432"/>
    </source>
</evidence>
<comment type="cofactor">
    <cofactor evidence="1">
        <name>pantetheine 4'-phosphate</name>
        <dbReference type="ChEBI" id="CHEBI:47942"/>
    </cofactor>
</comment>
<gene>
    <name evidence="6" type="ORF">DF182_28225</name>
</gene>
<dbReference type="NCBIfam" id="NF003417">
    <property type="entry name" value="PRK04813.1"/>
    <property type="match status" value="5"/>
</dbReference>
<name>A0A365XWI0_9BACT</name>
<dbReference type="InterPro" id="IPR020845">
    <property type="entry name" value="AMP-binding_CS"/>
</dbReference>
<comment type="similarity">
    <text evidence="2">Belongs to the ATP-dependent AMP-binding enzyme family.</text>
</comment>
<dbReference type="Gene3D" id="2.30.38.10">
    <property type="entry name" value="Luciferase, Domain 3"/>
    <property type="match status" value="4"/>
</dbReference>
<dbReference type="PANTHER" id="PTHR45527:SF1">
    <property type="entry name" value="FATTY ACID SYNTHASE"/>
    <property type="match status" value="1"/>
</dbReference>
<dbReference type="CDD" id="cd05930">
    <property type="entry name" value="A_NRPS"/>
    <property type="match status" value="3"/>
</dbReference>
<keyword evidence="3" id="KW-0596">Phosphopantetheine</keyword>
<keyword evidence="4" id="KW-0597">Phosphoprotein</keyword>
<dbReference type="PANTHER" id="PTHR45527">
    <property type="entry name" value="NONRIBOSOMAL PEPTIDE SYNTHETASE"/>
    <property type="match status" value="1"/>
</dbReference>
<dbReference type="InterPro" id="IPR023213">
    <property type="entry name" value="CAT-like_dom_sf"/>
</dbReference>
<dbReference type="Gene3D" id="3.40.50.12780">
    <property type="entry name" value="N-terminal domain of ligase-like"/>
    <property type="match status" value="1"/>
</dbReference>
<dbReference type="InterPro" id="IPR044894">
    <property type="entry name" value="TubC_N_sf"/>
</dbReference>
<dbReference type="Pfam" id="PF00501">
    <property type="entry name" value="AMP-binding"/>
    <property type="match status" value="5"/>
</dbReference>
<evidence type="ECO:0000256" key="4">
    <source>
        <dbReference type="ARBA" id="ARBA00022553"/>
    </source>
</evidence>
<organism evidence="6 7">
    <name type="scientific">Chitinophaga flava</name>
    <dbReference type="NCBI Taxonomy" id="2259036"/>
    <lineage>
        <taxon>Bacteria</taxon>
        <taxon>Pseudomonadati</taxon>
        <taxon>Bacteroidota</taxon>
        <taxon>Chitinophagia</taxon>
        <taxon>Chitinophagales</taxon>
        <taxon>Chitinophagaceae</taxon>
        <taxon>Chitinophaga</taxon>
    </lineage>
</organism>
<dbReference type="GO" id="GO:0044550">
    <property type="term" value="P:secondary metabolite biosynthetic process"/>
    <property type="evidence" value="ECO:0007669"/>
    <property type="project" value="UniProtKB-ARBA"/>
</dbReference>
<dbReference type="Gene3D" id="3.30.559.10">
    <property type="entry name" value="Chloramphenicol acetyltransferase-like domain"/>
    <property type="match status" value="4"/>
</dbReference>
<feature type="domain" description="Carrier" evidence="5">
    <location>
        <begin position="2943"/>
        <end position="3018"/>
    </location>
</feature>
<dbReference type="FunFam" id="3.40.50.12780:FF:000012">
    <property type="entry name" value="Non-ribosomal peptide synthetase"/>
    <property type="match status" value="2"/>
</dbReference>
<dbReference type="Proteomes" id="UP000253410">
    <property type="component" value="Unassembled WGS sequence"/>
</dbReference>
<dbReference type="InterPro" id="IPR025110">
    <property type="entry name" value="AMP-bd_C"/>
</dbReference>
<dbReference type="PROSITE" id="PS50075">
    <property type="entry name" value="CARRIER"/>
    <property type="match status" value="5"/>
</dbReference>
<dbReference type="Gene3D" id="3.30.559.30">
    <property type="entry name" value="Nonribosomal peptide synthetase, condensation domain"/>
    <property type="match status" value="5"/>
</dbReference>
<feature type="domain" description="Carrier" evidence="5">
    <location>
        <begin position="1887"/>
        <end position="1962"/>
    </location>
</feature>
<dbReference type="FunFam" id="3.40.50.980:FF:000001">
    <property type="entry name" value="Non-ribosomal peptide synthetase"/>
    <property type="match status" value="5"/>
</dbReference>
<dbReference type="InterPro" id="IPR006162">
    <property type="entry name" value="Ppantetheine_attach_site"/>
</dbReference>
<dbReference type="PROSITE" id="PS00455">
    <property type="entry name" value="AMP_BINDING"/>
    <property type="match status" value="5"/>
</dbReference>
<dbReference type="GO" id="GO:0043041">
    <property type="term" value="P:amino acid activation for nonribosomal peptide biosynthetic process"/>
    <property type="evidence" value="ECO:0007669"/>
    <property type="project" value="TreeGrafter"/>
</dbReference>
<dbReference type="PROSITE" id="PS00012">
    <property type="entry name" value="PHOSPHOPANTETHEINE"/>
    <property type="match status" value="2"/>
</dbReference>
<dbReference type="FunFam" id="3.30.300.30:FF:000010">
    <property type="entry name" value="Enterobactin synthetase component F"/>
    <property type="match status" value="3"/>
</dbReference>
<dbReference type="GO" id="GO:0005737">
    <property type="term" value="C:cytoplasm"/>
    <property type="evidence" value="ECO:0007669"/>
    <property type="project" value="TreeGrafter"/>
</dbReference>
<proteinExistence type="inferred from homology"/>
<evidence type="ECO:0000313" key="6">
    <source>
        <dbReference type="EMBL" id="RBL90351.1"/>
    </source>
</evidence>
<dbReference type="Gene3D" id="1.10.10.1830">
    <property type="entry name" value="Non-ribosomal peptide synthase, adenylation domain"/>
    <property type="match status" value="1"/>
</dbReference>